<reference evidence="2" key="1">
    <citation type="journal article" date="2023" name="Mol. Phylogenet. Evol.">
        <title>Genome-scale phylogeny and comparative genomics of the fungal order Sordariales.</title>
        <authorList>
            <person name="Hensen N."/>
            <person name="Bonometti L."/>
            <person name="Westerberg I."/>
            <person name="Brannstrom I.O."/>
            <person name="Guillou S."/>
            <person name="Cros-Aarteil S."/>
            <person name="Calhoun S."/>
            <person name="Haridas S."/>
            <person name="Kuo A."/>
            <person name="Mondo S."/>
            <person name="Pangilinan J."/>
            <person name="Riley R."/>
            <person name="LaButti K."/>
            <person name="Andreopoulos B."/>
            <person name="Lipzen A."/>
            <person name="Chen C."/>
            <person name="Yan M."/>
            <person name="Daum C."/>
            <person name="Ng V."/>
            <person name="Clum A."/>
            <person name="Steindorff A."/>
            <person name="Ohm R.A."/>
            <person name="Martin F."/>
            <person name="Silar P."/>
            <person name="Natvig D.O."/>
            <person name="Lalanne C."/>
            <person name="Gautier V."/>
            <person name="Ament-Velasquez S.L."/>
            <person name="Kruys A."/>
            <person name="Hutchinson M.I."/>
            <person name="Powell A.J."/>
            <person name="Barry K."/>
            <person name="Miller A.N."/>
            <person name="Grigoriev I.V."/>
            <person name="Debuchy R."/>
            <person name="Gladieux P."/>
            <person name="Hiltunen Thoren M."/>
            <person name="Johannesson H."/>
        </authorList>
    </citation>
    <scope>NUCLEOTIDE SEQUENCE</scope>
    <source>
        <strain evidence="2">CBS 757.83</strain>
    </source>
</reference>
<gene>
    <name evidence="2" type="ORF">N658DRAFT_10442</name>
</gene>
<accession>A0AAN6Q9R4</accession>
<proteinExistence type="predicted"/>
<organism evidence="2 3">
    <name type="scientific">Parathielavia hyrcaniae</name>
    <dbReference type="NCBI Taxonomy" id="113614"/>
    <lineage>
        <taxon>Eukaryota</taxon>
        <taxon>Fungi</taxon>
        <taxon>Dikarya</taxon>
        <taxon>Ascomycota</taxon>
        <taxon>Pezizomycotina</taxon>
        <taxon>Sordariomycetes</taxon>
        <taxon>Sordariomycetidae</taxon>
        <taxon>Sordariales</taxon>
        <taxon>Chaetomiaceae</taxon>
        <taxon>Parathielavia</taxon>
    </lineage>
</organism>
<name>A0AAN6Q9R4_9PEZI</name>
<dbReference type="AlphaFoldDB" id="A0AAN6Q9R4"/>
<sequence length="193" mass="20875">MVEGVQRLGQRARQRPPHGQGDFDHPAYVSGMDGAADFDPQVQEGSLSEGRAIGPPTSPQQMQATKSTSPTLLAAAGLMPITLPPQATAASVLVRGNKTIARRYTSSLTSLHGNQGAAKPRRPGSRQSLTGRRSTRPIKDGCRVSLRNQLLLVFFTLSPEDCGKELAQKRNHSSVVALTHKLPCPTRDRHRIQ</sequence>
<dbReference type="Proteomes" id="UP001305647">
    <property type="component" value="Unassembled WGS sequence"/>
</dbReference>
<feature type="region of interest" description="Disordered" evidence="1">
    <location>
        <begin position="1"/>
        <end position="68"/>
    </location>
</feature>
<reference evidence="2" key="2">
    <citation type="submission" date="2023-05" db="EMBL/GenBank/DDBJ databases">
        <authorList>
            <consortium name="Lawrence Berkeley National Laboratory"/>
            <person name="Steindorff A."/>
            <person name="Hensen N."/>
            <person name="Bonometti L."/>
            <person name="Westerberg I."/>
            <person name="Brannstrom I.O."/>
            <person name="Guillou S."/>
            <person name="Cros-Aarteil S."/>
            <person name="Calhoun S."/>
            <person name="Haridas S."/>
            <person name="Kuo A."/>
            <person name="Mondo S."/>
            <person name="Pangilinan J."/>
            <person name="Riley R."/>
            <person name="Labutti K."/>
            <person name="Andreopoulos B."/>
            <person name="Lipzen A."/>
            <person name="Chen C."/>
            <person name="Yanf M."/>
            <person name="Daum C."/>
            <person name="Ng V."/>
            <person name="Clum A."/>
            <person name="Ohm R."/>
            <person name="Martin F."/>
            <person name="Silar P."/>
            <person name="Natvig D."/>
            <person name="Lalanne C."/>
            <person name="Gautier V."/>
            <person name="Ament-Velasquez S.L."/>
            <person name="Kruys A."/>
            <person name="Hutchinson M.I."/>
            <person name="Powell A.J."/>
            <person name="Barry K."/>
            <person name="Miller A.N."/>
            <person name="Grigoriev I.V."/>
            <person name="Debuchy R."/>
            <person name="Gladieux P."/>
            <person name="Thoren M.H."/>
            <person name="Johannesson H."/>
        </authorList>
    </citation>
    <scope>NUCLEOTIDE SEQUENCE</scope>
    <source>
        <strain evidence="2">CBS 757.83</strain>
    </source>
</reference>
<comment type="caution">
    <text evidence="2">The sequence shown here is derived from an EMBL/GenBank/DDBJ whole genome shotgun (WGS) entry which is preliminary data.</text>
</comment>
<keyword evidence="3" id="KW-1185">Reference proteome</keyword>
<evidence type="ECO:0000256" key="1">
    <source>
        <dbReference type="SAM" id="MobiDB-lite"/>
    </source>
</evidence>
<evidence type="ECO:0000313" key="3">
    <source>
        <dbReference type="Proteomes" id="UP001305647"/>
    </source>
</evidence>
<evidence type="ECO:0000313" key="2">
    <source>
        <dbReference type="EMBL" id="KAK4106194.1"/>
    </source>
</evidence>
<protein>
    <submittedName>
        <fullName evidence="2">Uncharacterized protein</fullName>
    </submittedName>
</protein>
<feature type="region of interest" description="Disordered" evidence="1">
    <location>
        <begin position="106"/>
        <end position="137"/>
    </location>
</feature>
<dbReference type="EMBL" id="MU863624">
    <property type="protein sequence ID" value="KAK4106194.1"/>
    <property type="molecule type" value="Genomic_DNA"/>
</dbReference>
<feature type="compositionally biased region" description="Polar residues" evidence="1">
    <location>
        <begin position="59"/>
        <end position="68"/>
    </location>
</feature>